<gene>
    <name evidence="6" type="ORF">A2W18_14015</name>
</gene>
<dbReference type="NCBIfam" id="NF008365">
    <property type="entry name" value="PRK11161.1"/>
    <property type="match status" value="1"/>
</dbReference>
<dbReference type="GO" id="GO:0003677">
    <property type="term" value="F:DNA binding"/>
    <property type="evidence" value="ECO:0007669"/>
    <property type="project" value="UniProtKB-KW"/>
</dbReference>
<dbReference type="Gene3D" id="2.60.120.10">
    <property type="entry name" value="Jelly Rolls"/>
    <property type="match status" value="1"/>
</dbReference>
<dbReference type="Proteomes" id="UP000179076">
    <property type="component" value="Unassembled WGS sequence"/>
</dbReference>
<dbReference type="PROSITE" id="PS00042">
    <property type="entry name" value="HTH_CRP_1"/>
    <property type="match status" value="1"/>
</dbReference>
<dbReference type="InterPro" id="IPR036390">
    <property type="entry name" value="WH_DNA-bd_sf"/>
</dbReference>
<evidence type="ECO:0000313" key="7">
    <source>
        <dbReference type="Proteomes" id="UP000179076"/>
    </source>
</evidence>
<organism evidence="6 7">
    <name type="scientific">Candidatus Muproteobacteria bacterium RBG_16_60_9</name>
    <dbReference type="NCBI Taxonomy" id="1817755"/>
    <lineage>
        <taxon>Bacteria</taxon>
        <taxon>Pseudomonadati</taxon>
        <taxon>Pseudomonadota</taxon>
        <taxon>Candidatus Muproteobacteria</taxon>
    </lineage>
</organism>
<evidence type="ECO:0000256" key="3">
    <source>
        <dbReference type="ARBA" id="ARBA00023163"/>
    </source>
</evidence>
<dbReference type="PANTHER" id="PTHR24567:SF75">
    <property type="entry name" value="FUMARATE AND NITRATE REDUCTION REGULATORY PROTEIN"/>
    <property type="match status" value="1"/>
</dbReference>
<dbReference type="GO" id="GO:0005829">
    <property type="term" value="C:cytosol"/>
    <property type="evidence" value="ECO:0007669"/>
    <property type="project" value="TreeGrafter"/>
</dbReference>
<accession>A0A1F6V1Y7</accession>
<dbReference type="InterPro" id="IPR014710">
    <property type="entry name" value="RmlC-like_jellyroll"/>
</dbReference>
<evidence type="ECO:0000256" key="1">
    <source>
        <dbReference type="ARBA" id="ARBA00023015"/>
    </source>
</evidence>
<dbReference type="CDD" id="cd00038">
    <property type="entry name" value="CAP_ED"/>
    <property type="match status" value="1"/>
</dbReference>
<keyword evidence="3" id="KW-0804">Transcription</keyword>
<dbReference type="InterPro" id="IPR012318">
    <property type="entry name" value="HTH_CRP"/>
</dbReference>
<dbReference type="PROSITE" id="PS50042">
    <property type="entry name" value="CNMP_BINDING_3"/>
    <property type="match status" value="1"/>
</dbReference>
<dbReference type="AlphaFoldDB" id="A0A1F6V1Y7"/>
<keyword evidence="2" id="KW-0238">DNA-binding</keyword>
<dbReference type="InterPro" id="IPR018490">
    <property type="entry name" value="cNMP-bd_dom_sf"/>
</dbReference>
<evidence type="ECO:0000259" key="4">
    <source>
        <dbReference type="PROSITE" id="PS50042"/>
    </source>
</evidence>
<comment type="caution">
    <text evidence="6">The sequence shown here is derived from an EMBL/GenBank/DDBJ whole genome shotgun (WGS) entry which is preliminary data.</text>
</comment>
<name>A0A1F6V1Y7_9PROT</name>
<evidence type="ECO:0000259" key="5">
    <source>
        <dbReference type="PROSITE" id="PS51063"/>
    </source>
</evidence>
<evidence type="ECO:0000256" key="2">
    <source>
        <dbReference type="ARBA" id="ARBA00023125"/>
    </source>
</evidence>
<dbReference type="Pfam" id="PF00027">
    <property type="entry name" value="cNMP_binding"/>
    <property type="match status" value="1"/>
</dbReference>
<dbReference type="InterPro" id="IPR050397">
    <property type="entry name" value="Env_Response_Regulators"/>
</dbReference>
<dbReference type="InterPro" id="IPR036388">
    <property type="entry name" value="WH-like_DNA-bd_sf"/>
</dbReference>
<proteinExistence type="predicted"/>
<dbReference type="SMART" id="SM00100">
    <property type="entry name" value="cNMP"/>
    <property type="match status" value="1"/>
</dbReference>
<dbReference type="Gene3D" id="1.10.10.10">
    <property type="entry name" value="Winged helix-like DNA-binding domain superfamily/Winged helix DNA-binding domain"/>
    <property type="match status" value="1"/>
</dbReference>
<dbReference type="PRINTS" id="PR00034">
    <property type="entry name" value="HTHCRP"/>
</dbReference>
<sequence length="255" mass="28517">MAHGTSGKIISIASLKIACKDCNLRELCLPVGLGEQEIAQIDAIVKRRRAIPKGEILYRAGDPLRTLFAVRRGSFKTSGAMEDGRVHVTGFFLSGEILGFDAIATDHHPCTAEAIETADVCEIPYERLEELSQQLPGLQHQLLKIMSRAILRDEQMLVVLGRMSAEERLASFFLNLSRRQVRQGRSETDLSLAMSRQDIGYYLGLALETVSRLFSRFQEQGLIEVIGRQVRLLDQNRLYALANTECAPPESLFKQ</sequence>
<keyword evidence="1" id="KW-0805">Transcription regulation</keyword>
<dbReference type="SMART" id="SM00419">
    <property type="entry name" value="HTH_CRP"/>
    <property type="match status" value="1"/>
</dbReference>
<reference evidence="6 7" key="1">
    <citation type="journal article" date="2016" name="Nat. Commun.">
        <title>Thousands of microbial genomes shed light on interconnected biogeochemical processes in an aquifer system.</title>
        <authorList>
            <person name="Anantharaman K."/>
            <person name="Brown C.T."/>
            <person name="Hug L.A."/>
            <person name="Sharon I."/>
            <person name="Castelle C.J."/>
            <person name="Probst A.J."/>
            <person name="Thomas B.C."/>
            <person name="Singh A."/>
            <person name="Wilkins M.J."/>
            <person name="Karaoz U."/>
            <person name="Brodie E.L."/>
            <person name="Williams K.H."/>
            <person name="Hubbard S.S."/>
            <person name="Banfield J.F."/>
        </authorList>
    </citation>
    <scope>NUCLEOTIDE SEQUENCE [LARGE SCALE GENOMIC DNA]</scope>
</reference>
<protein>
    <submittedName>
        <fullName evidence="6">Transcriptional regulator</fullName>
    </submittedName>
</protein>
<feature type="domain" description="HTH crp-type" evidence="5">
    <location>
        <begin position="163"/>
        <end position="236"/>
    </location>
</feature>
<evidence type="ECO:0000313" key="6">
    <source>
        <dbReference type="EMBL" id="OGI63618.1"/>
    </source>
</evidence>
<dbReference type="CDD" id="cd00092">
    <property type="entry name" value="HTH_CRP"/>
    <property type="match status" value="1"/>
</dbReference>
<dbReference type="GO" id="GO:0003700">
    <property type="term" value="F:DNA-binding transcription factor activity"/>
    <property type="evidence" value="ECO:0007669"/>
    <property type="project" value="InterPro"/>
</dbReference>
<dbReference type="EMBL" id="MFSP01000150">
    <property type="protein sequence ID" value="OGI63618.1"/>
    <property type="molecule type" value="Genomic_DNA"/>
</dbReference>
<dbReference type="FunFam" id="1.10.10.10:FF:000028">
    <property type="entry name" value="Fumarate/nitrate reduction transcriptional regulator Fnr"/>
    <property type="match status" value="1"/>
</dbReference>
<dbReference type="InterPro" id="IPR000595">
    <property type="entry name" value="cNMP-bd_dom"/>
</dbReference>
<dbReference type="Pfam" id="PF13545">
    <property type="entry name" value="HTH_Crp_2"/>
    <property type="match status" value="1"/>
</dbReference>
<dbReference type="SUPFAM" id="SSF46785">
    <property type="entry name" value="Winged helix' DNA-binding domain"/>
    <property type="match status" value="1"/>
</dbReference>
<dbReference type="SUPFAM" id="SSF51206">
    <property type="entry name" value="cAMP-binding domain-like"/>
    <property type="match status" value="1"/>
</dbReference>
<dbReference type="PANTHER" id="PTHR24567">
    <property type="entry name" value="CRP FAMILY TRANSCRIPTIONAL REGULATORY PROTEIN"/>
    <property type="match status" value="1"/>
</dbReference>
<dbReference type="InterPro" id="IPR018335">
    <property type="entry name" value="Tscrpt_reg_HTH_Crp-type_CS"/>
</dbReference>
<dbReference type="PROSITE" id="PS51063">
    <property type="entry name" value="HTH_CRP_2"/>
    <property type="match status" value="1"/>
</dbReference>
<feature type="domain" description="Cyclic nucleotide-binding" evidence="4">
    <location>
        <begin position="29"/>
        <end position="120"/>
    </location>
</feature>